<protein>
    <recommendedName>
        <fullName evidence="1">1-alkyl-2-acetylglycerophosphocholine esterase</fullName>
        <ecNumber evidence="1">3.1.1.47</ecNumber>
    </recommendedName>
</protein>
<feature type="compositionally biased region" description="Basic and acidic residues" evidence="5">
    <location>
        <begin position="227"/>
        <end position="261"/>
    </location>
</feature>
<keyword evidence="7" id="KW-1185">Reference proteome</keyword>
<dbReference type="EC" id="3.1.1.47" evidence="1"/>
<evidence type="ECO:0000256" key="2">
    <source>
        <dbReference type="ARBA" id="ARBA00022801"/>
    </source>
</evidence>
<dbReference type="PANTHER" id="PTHR10272:SF0">
    <property type="entry name" value="PLATELET-ACTIVATING FACTOR ACETYLHYDROLASE"/>
    <property type="match status" value="1"/>
</dbReference>
<sequence>MAQNKQAAQPIRPRRRPGPPKKTVRERLLHSLPPYTGPYNVGFLEIELPARSPQAFATHIKRNGVPALQLDTVLFSVYYPSDSDSGPPDKSARAVTWLPRPRLETSKGYAKFLSVPHLPVTTYIALTSMFTRLPAYRNARLASPGRRAAGEEDAGQAILVGGQDASGDEKEKPEEPRFPVIIFSHGLGGSRTSYSSVCGELASFGIVVIAMEHRDGSGARTYVNKSRSRDLESPELEKTGGPDKNREKDAHDSPRRDDKTQPKSYYMVDYLFPKDNPLDTSPLAEIEEAFYVLGQINSGHGEDVCAQNLRRKGNVGSSSKGLEKIDWRDWASRLFLDHVTLMGHSFGAATTAQVLRLERFSWVSQGILLDVWGPATPESTEQDKLRKPILSVGSEAFMHWKENHDRVEAMCREARTSGAPCWVVTIRGSTHLSQTDFAVLYPNWISLLMKTIVNPKRAIHLTVHSALEFLKITLPSCQTRFDKNSEAWAGERLLSKAASETKVLFDHRPDDKFVATRLKIPHEFSLRLRGLVSKFKRHDRSVPTDASGKPLVGLLSWGAGNEIWVHQSPTPNDVNHYMKQRDC</sequence>
<dbReference type="Proteomes" id="UP001275084">
    <property type="component" value="Unassembled WGS sequence"/>
</dbReference>
<evidence type="ECO:0000256" key="1">
    <source>
        <dbReference type="ARBA" id="ARBA00013201"/>
    </source>
</evidence>
<evidence type="ECO:0000256" key="3">
    <source>
        <dbReference type="ARBA" id="ARBA00022963"/>
    </source>
</evidence>
<keyword evidence="2" id="KW-0378">Hydrolase</keyword>
<dbReference type="SUPFAM" id="SSF53474">
    <property type="entry name" value="alpha/beta-Hydrolases"/>
    <property type="match status" value="1"/>
</dbReference>
<dbReference type="Pfam" id="PF03403">
    <property type="entry name" value="PAF-AH_p_II"/>
    <property type="match status" value="1"/>
</dbReference>
<evidence type="ECO:0000313" key="7">
    <source>
        <dbReference type="Proteomes" id="UP001275084"/>
    </source>
</evidence>
<accession>A0AAJ0H687</accession>
<keyword evidence="3" id="KW-0442">Lipid degradation</keyword>
<dbReference type="EMBL" id="JAUIQD010000008">
    <property type="protein sequence ID" value="KAK3341092.1"/>
    <property type="molecule type" value="Genomic_DNA"/>
</dbReference>
<dbReference type="AlphaFoldDB" id="A0AAJ0H687"/>
<dbReference type="GO" id="GO:0016042">
    <property type="term" value="P:lipid catabolic process"/>
    <property type="evidence" value="ECO:0007669"/>
    <property type="project" value="UniProtKB-KW"/>
</dbReference>
<keyword evidence="4" id="KW-0443">Lipid metabolism</keyword>
<organism evidence="6 7">
    <name type="scientific">Lasiosphaeria hispida</name>
    <dbReference type="NCBI Taxonomy" id="260671"/>
    <lineage>
        <taxon>Eukaryota</taxon>
        <taxon>Fungi</taxon>
        <taxon>Dikarya</taxon>
        <taxon>Ascomycota</taxon>
        <taxon>Pezizomycotina</taxon>
        <taxon>Sordariomycetes</taxon>
        <taxon>Sordariomycetidae</taxon>
        <taxon>Sordariales</taxon>
        <taxon>Lasiosphaeriaceae</taxon>
        <taxon>Lasiosphaeria</taxon>
    </lineage>
</organism>
<reference evidence="6" key="2">
    <citation type="submission" date="2023-06" db="EMBL/GenBank/DDBJ databases">
        <authorList>
            <consortium name="Lawrence Berkeley National Laboratory"/>
            <person name="Haridas S."/>
            <person name="Hensen N."/>
            <person name="Bonometti L."/>
            <person name="Westerberg I."/>
            <person name="Brannstrom I.O."/>
            <person name="Guillou S."/>
            <person name="Cros-Aarteil S."/>
            <person name="Calhoun S."/>
            <person name="Kuo A."/>
            <person name="Mondo S."/>
            <person name="Pangilinan J."/>
            <person name="Riley R."/>
            <person name="Labutti K."/>
            <person name="Andreopoulos B."/>
            <person name="Lipzen A."/>
            <person name="Chen C."/>
            <person name="Yanf M."/>
            <person name="Daum C."/>
            <person name="Ng V."/>
            <person name="Clum A."/>
            <person name="Steindorff A."/>
            <person name="Ohm R."/>
            <person name="Martin F."/>
            <person name="Silar P."/>
            <person name="Natvig D."/>
            <person name="Lalanne C."/>
            <person name="Gautier V."/>
            <person name="Ament-Velasquez S.L."/>
            <person name="Kruys A."/>
            <person name="Hutchinson M.I."/>
            <person name="Powell A.J."/>
            <person name="Barry K."/>
            <person name="Miller A.N."/>
            <person name="Grigoriev I.V."/>
            <person name="Debuchy R."/>
            <person name="Gladieux P."/>
            <person name="Thoren M.H."/>
            <person name="Johannesson H."/>
        </authorList>
    </citation>
    <scope>NUCLEOTIDE SEQUENCE</scope>
    <source>
        <strain evidence="6">CBS 955.72</strain>
    </source>
</reference>
<dbReference type="InterPro" id="IPR029058">
    <property type="entry name" value="AB_hydrolase_fold"/>
</dbReference>
<evidence type="ECO:0000256" key="5">
    <source>
        <dbReference type="SAM" id="MobiDB-lite"/>
    </source>
</evidence>
<proteinExistence type="predicted"/>
<feature type="compositionally biased region" description="Basic residues" evidence="5">
    <location>
        <begin position="12"/>
        <end position="22"/>
    </location>
</feature>
<dbReference type="Gene3D" id="3.40.50.1820">
    <property type="entry name" value="alpha/beta hydrolase"/>
    <property type="match status" value="1"/>
</dbReference>
<evidence type="ECO:0000256" key="4">
    <source>
        <dbReference type="ARBA" id="ARBA00023098"/>
    </source>
</evidence>
<feature type="region of interest" description="Disordered" evidence="5">
    <location>
        <begin position="218"/>
        <end position="261"/>
    </location>
</feature>
<feature type="region of interest" description="Disordered" evidence="5">
    <location>
        <begin position="1"/>
        <end position="23"/>
    </location>
</feature>
<dbReference type="GO" id="GO:0003847">
    <property type="term" value="F:1-alkyl-2-acetylglycerophosphocholine esterase activity"/>
    <property type="evidence" value="ECO:0007669"/>
    <property type="project" value="UniProtKB-EC"/>
</dbReference>
<dbReference type="PANTHER" id="PTHR10272">
    <property type="entry name" value="PLATELET-ACTIVATING FACTOR ACETYLHYDROLASE"/>
    <property type="match status" value="1"/>
</dbReference>
<name>A0AAJ0H687_9PEZI</name>
<reference evidence="6" key="1">
    <citation type="journal article" date="2023" name="Mol. Phylogenet. Evol.">
        <title>Genome-scale phylogeny and comparative genomics of the fungal order Sordariales.</title>
        <authorList>
            <person name="Hensen N."/>
            <person name="Bonometti L."/>
            <person name="Westerberg I."/>
            <person name="Brannstrom I.O."/>
            <person name="Guillou S."/>
            <person name="Cros-Aarteil S."/>
            <person name="Calhoun S."/>
            <person name="Haridas S."/>
            <person name="Kuo A."/>
            <person name="Mondo S."/>
            <person name="Pangilinan J."/>
            <person name="Riley R."/>
            <person name="LaButti K."/>
            <person name="Andreopoulos B."/>
            <person name="Lipzen A."/>
            <person name="Chen C."/>
            <person name="Yan M."/>
            <person name="Daum C."/>
            <person name="Ng V."/>
            <person name="Clum A."/>
            <person name="Steindorff A."/>
            <person name="Ohm R.A."/>
            <person name="Martin F."/>
            <person name="Silar P."/>
            <person name="Natvig D.O."/>
            <person name="Lalanne C."/>
            <person name="Gautier V."/>
            <person name="Ament-Velasquez S.L."/>
            <person name="Kruys A."/>
            <person name="Hutchinson M.I."/>
            <person name="Powell A.J."/>
            <person name="Barry K."/>
            <person name="Miller A.N."/>
            <person name="Grigoriev I.V."/>
            <person name="Debuchy R."/>
            <person name="Gladieux P."/>
            <person name="Hiltunen Thoren M."/>
            <person name="Johannesson H."/>
        </authorList>
    </citation>
    <scope>NUCLEOTIDE SEQUENCE</scope>
    <source>
        <strain evidence="6">CBS 955.72</strain>
    </source>
</reference>
<comment type="caution">
    <text evidence="6">The sequence shown here is derived from an EMBL/GenBank/DDBJ whole genome shotgun (WGS) entry which is preliminary data.</text>
</comment>
<gene>
    <name evidence="6" type="ORF">B0T25DRAFT_593762</name>
</gene>
<evidence type="ECO:0000313" key="6">
    <source>
        <dbReference type="EMBL" id="KAK3341092.1"/>
    </source>
</evidence>